<feature type="binding site" evidence="13">
    <location>
        <position position="94"/>
    </location>
    <ligand>
        <name>NAD(+)</name>
        <dbReference type="ChEBI" id="CHEBI:57540"/>
    </ligand>
</feature>
<dbReference type="GO" id="GO:0005737">
    <property type="term" value="C:cytoplasm"/>
    <property type="evidence" value="ECO:0007669"/>
    <property type="project" value="TreeGrafter"/>
</dbReference>
<dbReference type="NCBIfam" id="TIGR01772">
    <property type="entry name" value="MDH_euk_gproteo"/>
    <property type="match status" value="1"/>
</dbReference>
<dbReference type="InterPro" id="IPR001236">
    <property type="entry name" value="Lactate/malate_DH_N"/>
</dbReference>
<dbReference type="AlphaFoldDB" id="A0A451DDI7"/>
<evidence type="ECO:0000256" key="1">
    <source>
        <dbReference type="ARBA" id="ARBA00003966"/>
    </source>
</evidence>
<feature type="binding site" evidence="12">
    <location>
        <position position="87"/>
    </location>
    <ligand>
        <name>substrate</name>
    </ligand>
</feature>
<evidence type="ECO:0000256" key="15">
    <source>
        <dbReference type="RuleBase" id="RU003369"/>
    </source>
</evidence>
<evidence type="ECO:0000256" key="3">
    <source>
        <dbReference type="ARBA" id="ARBA00011738"/>
    </source>
</evidence>
<dbReference type="GO" id="GO:0030060">
    <property type="term" value="F:L-malate dehydrogenase (NAD+) activity"/>
    <property type="evidence" value="ECO:0007669"/>
    <property type="project" value="UniProtKB-UniRule"/>
</dbReference>
<dbReference type="RefSeq" id="WP_157989935.1">
    <property type="nucleotide sequence ID" value="NZ_LR217720.1"/>
</dbReference>
<dbReference type="PIRSF" id="PIRSF000102">
    <property type="entry name" value="Lac_mal_DH"/>
    <property type="match status" value="1"/>
</dbReference>
<feature type="domain" description="Lactate/malate dehydrogenase N-terminal" evidence="16">
    <location>
        <begin position="1"/>
        <end position="145"/>
    </location>
</feature>
<dbReference type="GO" id="GO:0006099">
    <property type="term" value="P:tricarboxylic acid cycle"/>
    <property type="evidence" value="ECO:0007669"/>
    <property type="project" value="UniProtKB-UniRule"/>
</dbReference>
<evidence type="ECO:0000259" key="16">
    <source>
        <dbReference type="Pfam" id="PF00056"/>
    </source>
</evidence>
<dbReference type="InterPro" id="IPR036291">
    <property type="entry name" value="NAD(P)-bd_dom_sf"/>
</dbReference>
<proteinExistence type="inferred from homology"/>
<dbReference type="SUPFAM" id="SSF51735">
    <property type="entry name" value="NAD(P)-binding Rossmann-fold domains"/>
    <property type="match status" value="1"/>
</dbReference>
<feature type="binding site" evidence="13">
    <location>
        <position position="228"/>
    </location>
    <ligand>
        <name>NAD(+)</name>
        <dbReference type="ChEBI" id="CHEBI:57540"/>
    </ligand>
</feature>
<feature type="binding site" evidence="12">
    <location>
        <position position="119"/>
    </location>
    <ligand>
        <name>substrate</name>
    </ligand>
</feature>
<comment type="subunit">
    <text evidence="3">Homodimer.</text>
</comment>
<comment type="similarity">
    <text evidence="2">Belongs to the LDH/MDH superfamily. MDH type 1 family.</text>
</comment>
<evidence type="ECO:0000256" key="6">
    <source>
        <dbReference type="ARBA" id="ARBA00022532"/>
    </source>
</evidence>
<feature type="binding site" evidence="13">
    <location>
        <begin position="7"/>
        <end position="13"/>
    </location>
    <ligand>
        <name>NAD(+)</name>
        <dbReference type="ChEBI" id="CHEBI:57540"/>
    </ligand>
</feature>
<evidence type="ECO:0000256" key="9">
    <source>
        <dbReference type="ARBA" id="ARBA00048313"/>
    </source>
</evidence>
<evidence type="ECO:0000256" key="2">
    <source>
        <dbReference type="ARBA" id="ARBA00008824"/>
    </source>
</evidence>
<feature type="active site" description="Proton acceptor" evidence="11">
    <location>
        <position position="177"/>
    </location>
</feature>
<feature type="binding site" evidence="12">
    <location>
        <position position="81"/>
    </location>
    <ligand>
        <name>substrate</name>
    </ligand>
</feature>
<feature type="binding site" evidence="12">
    <location>
        <position position="153"/>
    </location>
    <ligand>
        <name>substrate</name>
    </ligand>
</feature>
<evidence type="ECO:0000256" key="4">
    <source>
        <dbReference type="ARBA" id="ARBA00012995"/>
    </source>
</evidence>
<evidence type="ECO:0000256" key="10">
    <source>
        <dbReference type="NCBIfam" id="TIGR01772"/>
    </source>
</evidence>
<comment type="catalytic activity">
    <reaction evidence="9 14">
        <text>(S)-malate + NAD(+) = oxaloacetate + NADH + H(+)</text>
        <dbReference type="Rhea" id="RHEA:21432"/>
        <dbReference type="ChEBI" id="CHEBI:15378"/>
        <dbReference type="ChEBI" id="CHEBI:15589"/>
        <dbReference type="ChEBI" id="CHEBI:16452"/>
        <dbReference type="ChEBI" id="CHEBI:57540"/>
        <dbReference type="ChEBI" id="CHEBI:57945"/>
        <dbReference type="EC" id="1.1.1.37"/>
    </reaction>
</comment>
<dbReference type="FunFam" id="3.40.50.720:FF:000268">
    <property type="entry name" value="Malate dehydrogenase"/>
    <property type="match status" value="1"/>
</dbReference>
<dbReference type="EMBL" id="LR217720">
    <property type="protein sequence ID" value="VFP84476.1"/>
    <property type="molecule type" value="Genomic_DNA"/>
</dbReference>
<protein>
    <recommendedName>
        <fullName evidence="5 10">Malate dehydrogenase</fullName>
        <ecNumber evidence="4 10">1.1.1.37</ecNumber>
    </recommendedName>
</protein>
<gene>
    <name evidence="18" type="primary">mdh</name>
    <name evidence="18" type="ORF">ERCILAFE3058_565</name>
</gene>
<organism evidence="18 19">
    <name type="scientific">Candidatus Erwinia haradaeae</name>
    <dbReference type="NCBI Taxonomy" id="1922217"/>
    <lineage>
        <taxon>Bacteria</taxon>
        <taxon>Pseudomonadati</taxon>
        <taxon>Pseudomonadota</taxon>
        <taxon>Gammaproteobacteria</taxon>
        <taxon>Enterobacterales</taxon>
        <taxon>Erwiniaceae</taxon>
        <taxon>Erwinia</taxon>
    </lineage>
</organism>
<reference evidence="18 19" key="1">
    <citation type="submission" date="2019-02" db="EMBL/GenBank/DDBJ databases">
        <authorList>
            <person name="Manzano-Marin A."/>
            <person name="Manzano-Marin A."/>
        </authorList>
    </citation>
    <scope>NUCLEOTIDE SEQUENCE [LARGE SCALE GENOMIC DNA]</scope>
    <source>
        <strain evidence="18 19">ErCilaricifoliae</strain>
    </source>
</reference>
<keyword evidence="6 14" id="KW-0816">Tricarboxylic acid cycle</keyword>
<comment type="function">
    <text evidence="1">Catalyzes the reversible oxidation of malate to oxaloacetate.</text>
</comment>
<dbReference type="InterPro" id="IPR001252">
    <property type="entry name" value="Malate_DH_AS"/>
</dbReference>
<dbReference type="PANTHER" id="PTHR11540">
    <property type="entry name" value="MALATE AND LACTATE DEHYDROGENASE"/>
    <property type="match status" value="1"/>
</dbReference>
<dbReference type="CDD" id="cd01337">
    <property type="entry name" value="MDH_glyoxysomal_mitochondrial"/>
    <property type="match status" value="1"/>
</dbReference>
<dbReference type="Gene3D" id="3.40.50.720">
    <property type="entry name" value="NAD(P)-binding Rossmann-like Domain"/>
    <property type="match status" value="1"/>
</dbReference>
<keyword evidence="8 13" id="KW-0520">NAD</keyword>
<name>A0A451DDI7_9GAMM</name>
<accession>A0A451DDI7</accession>
<evidence type="ECO:0000256" key="7">
    <source>
        <dbReference type="ARBA" id="ARBA00023002"/>
    </source>
</evidence>
<feature type="binding site" evidence="13">
    <location>
        <begin position="117"/>
        <end position="119"/>
    </location>
    <ligand>
        <name>NAD(+)</name>
        <dbReference type="ChEBI" id="CHEBI:57540"/>
    </ligand>
</feature>
<dbReference type="SUPFAM" id="SSF56327">
    <property type="entry name" value="LDH C-terminal domain-like"/>
    <property type="match status" value="1"/>
</dbReference>
<dbReference type="GO" id="GO:0006108">
    <property type="term" value="P:malate metabolic process"/>
    <property type="evidence" value="ECO:0007669"/>
    <property type="project" value="InterPro"/>
</dbReference>
<evidence type="ECO:0000313" key="18">
    <source>
        <dbReference type="EMBL" id="VFP84476.1"/>
    </source>
</evidence>
<evidence type="ECO:0000256" key="8">
    <source>
        <dbReference type="ARBA" id="ARBA00023027"/>
    </source>
</evidence>
<dbReference type="EC" id="1.1.1.37" evidence="4 10"/>
<evidence type="ECO:0000256" key="13">
    <source>
        <dbReference type="PIRSR" id="PIRSR000102-3"/>
    </source>
</evidence>
<dbReference type="InterPro" id="IPR015955">
    <property type="entry name" value="Lactate_DH/Glyco_Ohase_4_C"/>
</dbReference>
<dbReference type="InterPro" id="IPR022383">
    <property type="entry name" value="Lactate/malate_DH_C"/>
</dbReference>
<dbReference type="FunFam" id="3.90.110.10:FF:000001">
    <property type="entry name" value="Malate dehydrogenase"/>
    <property type="match status" value="1"/>
</dbReference>
<dbReference type="PANTHER" id="PTHR11540:SF16">
    <property type="entry name" value="MALATE DEHYDROGENASE, MITOCHONDRIAL"/>
    <property type="match status" value="1"/>
</dbReference>
<dbReference type="OrthoDB" id="9802969at2"/>
<evidence type="ECO:0000256" key="14">
    <source>
        <dbReference type="RuleBase" id="RU000422"/>
    </source>
</evidence>
<keyword evidence="7 15" id="KW-0560">Oxidoreductase</keyword>
<evidence type="ECO:0000256" key="5">
    <source>
        <dbReference type="ARBA" id="ARBA00020382"/>
    </source>
</evidence>
<dbReference type="Pfam" id="PF00056">
    <property type="entry name" value="Ldh_1_N"/>
    <property type="match status" value="1"/>
</dbReference>
<dbReference type="Gene3D" id="3.90.110.10">
    <property type="entry name" value="Lactate dehydrogenase/glycoside hydrolase, family 4, C-terminal"/>
    <property type="match status" value="1"/>
</dbReference>
<evidence type="ECO:0000313" key="19">
    <source>
        <dbReference type="Proteomes" id="UP000294418"/>
    </source>
</evidence>
<feature type="binding site" evidence="13">
    <location>
        <position position="34"/>
    </location>
    <ligand>
        <name>NAD(+)</name>
        <dbReference type="ChEBI" id="CHEBI:57540"/>
    </ligand>
</feature>
<dbReference type="Pfam" id="PF02866">
    <property type="entry name" value="Ldh_1_C"/>
    <property type="match status" value="1"/>
</dbReference>
<evidence type="ECO:0000256" key="12">
    <source>
        <dbReference type="PIRSR" id="PIRSR000102-2"/>
    </source>
</evidence>
<evidence type="ECO:0000259" key="17">
    <source>
        <dbReference type="Pfam" id="PF02866"/>
    </source>
</evidence>
<sequence>MKIAILGAAGGIGQSLSLLLKLQLPKNSELSLYDVSSVTPGIAIDLSHIPTSIDVHGFSGNDPALALKDADIVLITAGFARKPGMDRSDLFKLNASIIYTLMEQVAINSPQALIAIITNPVNTTVPIAAEVLKKEKVYNKNKLFGVTTLDVIRANTFVSALIDKTPEELNIPVIGGHSGVTILPLLSQINNGIKLNTTQIHDVTYCVQTAGTKVLEAKSGGGSATLSMAYAATSFCLSLVRALNGENHILEYAYVEGTGEYARFFSQPLILGKNGITEYLSIGILSEFEMCALNNMLDQLKYDIKIGEEFVK</sequence>
<evidence type="ECO:0000256" key="11">
    <source>
        <dbReference type="PIRSR" id="PIRSR000102-1"/>
    </source>
</evidence>
<dbReference type="Proteomes" id="UP000294418">
    <property type="component" value="Chromosome"/>
</dbReference>
<dbReference type="InterPro" id="IPR001557">
    <property type="entry name" value="L-lactate/malate_DH"/>
</dbReference>
<dbReference type="InterPro" id="IPR010097">
    <property type="entry name" value="Malate_DH_type1"/>
</dbReference>
<dbReference type="PROSITE" id="PS00068">
    <property type="entry name" value="MDH"/>
    <property type="match status" value="1"/>
</dbReference>
<feature type="domain" description="Lactate/malate dehydrogenase C-terminal" evidence="17">
    <location>
        <begin position="147"/>
        <end position="311"/>
    </location>
</feature>